<evidence type="ECO:0000313" key="2">
    <source>
        <dbReference type="Proteomes" id="UP000689967"/>
    </source>
</evidence>
<evidence type="ECO:0008006" key="3">
    <source>
        <dbReference type="Google" id="ProtNLM"/>
    </source>
</evidence>
<dbReference type="RefSeq" id="WP_216876003.1">
    <property type="nucleotide sequence ID" value="NZ_JAERQM010000003.1"/>
</dbReference>
<proteinExistence type="predicted"/>
<comment type="caution">
    <text evidence="1">The sequence shown here is derived from an EMBL/GenBank/DDBJ whole genome shotgun (WGS) entry which is preliminary data.</text>
</comment>
<organism evidence="1 2">
    <name type="scientific">Falsiroseomonas oleicola</name>
    <dbReference type="NCBI Taxonomy" id="2801474"/>
    <lineage>
        <taxon>Bacteria</taxon>
        <taxon>Pseudomonadati</taxon>
        <taxon>Pseudomonadota</taxon>
        <taxon>Alphaproteobacteria</taxon>
        <taxon>Acetobacterales</taxon>
        <taxon>Roseomonadaceae</taxon>
        <taxon>Falsiroseomonas</taxon>
    </lineage>
</organism>
<gene>
    <name evidence="1" type="ORF">JJQ90_12985</name>
</gene>
<dbReference type="EMBL" id="JAERQM010000003">
    <property type="protein sequence ID" value="MBU8544629.1"/>
    <property type="molecule type" value="Genomic_DNA"/>
</dbReference>
<accession>A0ABS6H7F0</accession>
<protein>
    <recommendedName>
        <fullName evidence="3">Sarcosine oxidase subunit gamma</fullName>
    </recommendedName>
</protein>
<sequence length="153" mass="16025">MGDFSAVLREVRGLGQVALHGPNDLLPGLPDRPGWAALPGGTAIWTAPGVWLWLGEEPLVPPSHRTELHGARCILELTGDGAAELLATLLPIDLHPRTFPEGAAAATLAAHVPLLVWRVAGGFRLACASSYAQSFTQSLVEAGRGRGLVWTGA</sequence>
<name>A0ABS6H7F0_9PROT</name>
<dbReference type="Proteomes" id="UP000689967">
    <property type="component" value="Unassembled WGS sequence"/>
</dbReference>
<evidence type="ECO:0000313" key="1">
    <source>
        <dbReference type="EMBL" id="MBU8544629.1"/>
    </source>
</evidence>
<keyword evidence="2" id="KW-1185">Reference proteome</keyword>
<reference evidence="1 2" key="1">
    <citation type="submission" date="2021-01" db="EMBL/GenBank/DDBJ databases">
        <title>Roseomonas sp. nov, a bacterium isolated from an oil production mixture in Yumen Oilfield.</title>
        <authorList>
            <person name="Wu D."/>
        </authorList>
    </citation>
    <scope>NUCLEOTIDE SEQUENCE [LARGE SCALE GENOMIC DNA]</scope>
    <source>
        <strain evidence="1 2">ROY-5-3</strain>
    </source>
</reference>